<feature type="domain" description="Aminoacyl-tRNA synthetase class Ia" evidence="12">
    <location>
        <begin position="348"/>
        <end position="548"/>
    </location>
</feature>
<dbReference type="GO" id="GO:0005829">
    <property type="term" value="C:cytosol"/>
    <property type="evidence" value="ECO:0007669"/>
    <property type="project" value="TreeGrafter"/>
</dbReference>
<dbReference type="InterPro" id="IPR009080">
    <property type="entry name" value="tRNAsynth_Ia_anticodon-bd"/>
</dbReference>
<keyword evidence="8 11" id="KW-0030">Aminoacyl-tRNA synthetase</keyword>
<protein>
    <recommendedName>
        <fullName evidence="2">leucine--tRNA ligase</fullName>
        <ecNumber evidence="2">6.1.1.4</ecNumber>
    </recommendedName>
    <alternativeName>
        <fullName evidence="9">Leucyl-tRNA synthetase</fullName>
    </alternativeName>
</protein>
<evidence type="ECO:0000313" key="15">
    <source>
        <dbReference type="Proteomes" id="UP000324831"/>
    </source>
</evidence>
<evidence type="ECO:0000256" key="6">
    <source>
        <dbReference type="ARBA" id="ARBA00022840"/>
    </source>
</evidence>
<keyword evidence="6 11" id="KW-0067">ATP-binding</keyword>
<evidence type="ECO:0000259" key="13">
    <source>
        <dbReference type="Pfam" id="PF08264"/>
    </source>
</evidence>
<evidence type="ECO:0000256" key="11">
    <source>
        <dbReference type="RuleBase" id="RU363035"/>
    </source>
</evidence>
<dbReference type="EC" id="6.1.1.4" evidence="2"/>
<dbReference type="FunFam" id="3.40.50.620:FF:000077">
    <property type="entry name" value="Leucine--tRNA ligase"/>
    <property type="match status" value="1"/>
</dbReference>
<gene>
    <name evidence="14" type="primary">leuS</name>
    <name evidence="14" type="ORF">MHSWG343_03520</name>
</gene>
<dbReference type="GO" id="GO:0005524">
    <property type="term" value="F:ATP binding"/>
    <property type="evidence" value="ECO:0007669"/>
    <property type="project" value="UniProtKB-KW"/>
</dbReference>
<keyword evidence="4 11" id="KW-0436">Ligase</keyword>
<feature type="domain" description="Methionyl/Valyl/Leucyl/Isoleucyl-tRNA synthetase anticodon-binding" evidence="13">
    <location>
        <begin position="599"/>
        <end position="705"/>
    </location>
</feature>
<organism evidence="14 15">
    <name type="scientific">Candidatus Mycoplasma haematohominis</name>
    <dbReference type="NCBI Taxonomy" id="1494318"/>
    <lineage>
        <taxon>Bacteria</taxon>
        <taxon>Bacillati</taxon>
        <taxon>Mycoplasmatota</taxon>
        <taxon>Mollicutes</taxon>
        <taxon>Mycoplasmataceae</taxon>
        <taxon>Mycoplasma</taxon>
    </lineage>
</organism>
<comment type="catalytic activity">
    <reaction evidence="10">
        <text>tRNA(Leu) + L-leucine + ATP = L-leucyl-tRNA(Leu) + AMP + diphosphate</text>
        <dbReference type="Rhea" id="RHEA:11688"/>
        <dbReference type="Rhea" id="RHEA-COMP:9613"/>
        <dbReference type="Rhea" id="RHEA-COMP:9622"/>
        <dbReference type="ChEBI" id="CHEBI:30616"/>
        <dbReference type="ChEBI" id="CHEBI:33019"/>
        <dbReference type="ChEBI" id="CHEBI:57427"/>
        <dbReference type="ChEBI" id="CHEBI:78442"/>
        <dbReference type="ChEBI" id="CHEBI:78494"/>
        <dbReference type="ChEBI" id="CHEBI:456215"/>
        <dbReference type="EC" id="6.1.1.4"/>
    </reaction>
</comment>
<reference evidence="14 15" key="1">
    <citation type="submission" date="2019-01" db="EMBL/GenBank/DDBJ databases">
        <title>Draft genome sequences of Candidatus Mycoplasma haemohominis SWG34-3 identified from a patient with pyrexia, anemia and liver dysfunction.</title>
        <authorList>
            <person name="Sekizuka T."/>
            <person name="Hattori N."/>
            <person name="Katano H."/>
            <person name="Takuma T."/>
            <person name="Ito T."/>
            <person name="Arai N."/>
            <person name="Yanai R."/>
            <person name="Ishii S."/>
            <person name="Miura Y."/>
            <person name="Tokunaga T."/>
            <person name="Watanabe H."/>
            <person name="Nomura N."/>
            <person name="Eguchi J."/>
            <person name="Arai T."/>
            <person name="Hasegawa H."/>
            <person name="Nakamaki T."/>
            <person name="Wakita T."/>
            <person name="Niki Y."/>
            <person name="Kuroda M."/>
        </authorList>
    </citation>
    <scope>NUCLEOTIDE SEQUENCE [LARGE SCALE GENOMIC DNA]</scope>
    <source>
        <strain evidence="14">SWG34-3</strain>
    </source>
</reference>
<evidence type="ECO:0000256" key="2">
    <source>
        <dbReference type="ARBA" id="ARBA00013164"/>
    </source>
</evidence>
<dbReference type="Gene3D" id="3.40.50.620">
    <property type="entry name" value="HUPs"/>
    <property type="match status" value="2"/>
</dbReference>
<dbReference type="Pfam" id="PF00133">
    <property type="entry name" value="tRNA-synt_1"/>
    <property type="match status" value="2"/>
</dbReference>
<dbReference type="AlphaFoldDB" id="A0A478FPM6"/>
<dbReference type="PANTHER" id="PTHR43740">
    <property type="entry name" value="LEUCYL-TRNA SYNTHETASE"/>
    <property type="match status" value="1"/>
</dbReference>
<evidence type="ECO:0000256" key="10">
    <source>
        <dbReference type="ARBA" id="ARBA00047469"/>
    </source>
</evidence>
<dbReference type="PROSITE" id="PS00178">
    <property type="entry name" value="AA_TRNA_LIGASE_I"/>
    <property type="match status" value="1"/>
</dbReference>
<dbReference type="EMBL" id="BIMN01000001">
    <property type="protein sequence ID" value="GCE63361.1"/>
    <property type="molecule type" value="Genomic_DNA"/>
</dbReference>
<dbReference type="PANTHER" id="PTHR43740:SF2">
    <property type="entry name" value="LEUCINE--TRNA LIGASE, MITOCHONDRIAL"/>
    <property type="match status" value="1"/>
</dbReference>
<evidence type="ECO:0000256" key="9">
    <source>
        <dbReference type="ARBA" id="ARBA00030520"/>
    </source>
</evidence>
<evidence type="ECO:0000313" key="14">
    <source>
        <dbReference type="EMBL" id="GCE63361.1"/>
    </source>
</evidence>
<sequence length="750" mass="87887">MQRKEMDYYVPQDVEKKWIDIWEKEGTYKFEDDDNPKKLYILDMFPYPSGAGLHVGHLKGYLSTDILTRFYTMKGYLVFHPMGWDAFGLPAEQYAIKTGNSPAEFTKKNIDSFRKQLKKLMLTYDFDREIDTSDPNYYKHTQWIFSEMYERGLAVLQDTQVNWCEELNTVLSDEELVEEGTKLYSERGHHPVEKKIMKQWILKITKYADQLLEDIASLSWPDNVKKIQQSWIGKSTKYEYKFEWAGKTYSLYLKYASSIRKLKGIGIHQFSQISKDLEISNLTIGNKELVKGIELVNLVDYKKVDVFYLWDIDFRADELIPIFDQPEEDFYDEELERQYTKNKRLEEKKTVYKLKDWVFSRQRFWGEPIPIYFDSEGIPYLDKDLPVVLPTKVDYNTKRNGKSPLANDAEWLNIKKDGKQYTRETNTMPNWAGSSWYFIAYLLKKPDGTYHHLNSPEAKKILKRWLPVDIYVGGQEHAALHLLYARFWHKFLLKIGVVDTPEPFRTLLNQGMVLGADGTKMSKSKGNYVCIDEIVDKYGADSLRVYEAFSGPTQLSFKWEDSGLKSSHKWLHKIFIFFSNLDELEEVTIRNRVVAEIENKLIKNVENAIPNLKINLGISEMMIFMNSIQSVKKYNTKSLNSFIKILSLYAPALAEEIWTTKLHNTESLYKSKWPTINEIGEDSALEFRTFLNGKFKFSLKLHHSEMEEQEIKNIISSRLNIPDLDLTIMQDKKIILVHPRTAEDSSLEPS</sequence>
<comment type="caution">
    <text evidence="14">The sequence shown here is derived from an EMBL/GenBank/DDBJ whole genome shotgun (WGS) entry which is preliminary data.</text>
</comment>
<evidence type="ECO:0000256" key="7">
    <source>
        <dbReference type="ARBA" id="ARBA00022917"/>
    </source>
</evidence>
<keyword evidence="5 11" id="KW-0547">Nucleotide-binding</keyword>
<evidence type="ECO:0000256" key="3">
    <source>
        <dbReference type="ARBA" id="ARBA00022490"/>
    </source>
</evidence>
<dbReference type="InterPro" id="IPR002300">
    <property type="entry name" value="aa-tRNA-synth_Ia"/>
</dbReference>
<name>A0A478FPM6_9MOLU</name>
<dbReference type="Pfam" id="PF08264">
    <property type="entry name" value="Anticodon_1"/>
    <property type="match status" value="1"/>
</dbReference>
<evidence type="ECO:0000256" key="8">
    <source>
        <dbReference type="ARBA" id="ARBA00023146"/>
    </source>
</evidence>
<dbReference type="SUPFAM" id="SSF47323">
    <property type="entry name" value="Anticodon-binding domain of a subclass of class I aminoacyl-tRNA synthetases"/>
    <property type="match status" value="1"/>
</dbReference>
<keyword evidence="3" id="KW-0963">Cytoplasm</keyword>
<keyword evidence="7 11" id="KW-0648">Protein biosynthesis</keyword>
<dbReference type="PRINTS" id="PR00985">
    <property type="entry name" value="TRNASYNTHLEU"/>
</dbReference>
<feature type="domain" description="Aminoacyl-tRNA synthetase class Ia" evidence="12">
    <location>
        <begin position="17"/>
        <end position="233"/>
    </location>
</feature>
<accession>A0A478FPM6</accession>
<dbReference type="Gene3D" id="1.10.730.10">
    <property type="entry name" value="Isoleucyl-tRNA Synthetase, Domain 1"/>
    <property type="match status" value="2"/>
</dbReference>
<dbReference type="GO" id="GO:0004823">
    <property type="term" value="F:leucine-tRNA ligase activity"/>
    <property type="evidence" value="ECO:0007669"/>
    <property type="project" value="UniProtKB-EC"/>
</dbReference>
<evidence type="ECO:0000256" key="4">
    <source>
        <dbReference type="ARBA" id="ARBA00022598"/>
    </source>
</evidence>
<dbReference type="Proteomes" id="UP000324831">
    <property type="component" value="Unassembled WGS sequence"/>
</dbReference>
<dbReference type="InterPro" id="IPR014729">
    <property type="entry name" value="Rossmann-like_a/b/a_fold"/>
</dbReference>
<dbReference type="GO" id="GO:0006429">
    <property type="term" value="P:leucyl-tRNA aminoacylation"/>
    <property type="evidence" value="ECO:0007669"/>
    <property type="project" value="InterPro"/>
</dbReference>
<dbReference type="CDD" id="cd00812">
    <property type="entry name" value="LeuRS_core"/>
    <property type="match status" value="1"/>
</dbReference>
<evidence type="ECO:0000256" key="5">
    <source>
        <dbReference type="ARBA" id="ARBA00022741"/>
    </source>
</evidence>
<evidence type="ECO:0000256" key="1">
    <source>
        <dbReference type="ARBA" id="ARBA00005594"/>
    </source>
</evidence>
<evidence type="ECO:0000259" key="12">
    <source>
        <dbReference type="Pfam" id="PF00133"/>
    </source>
</evidence>
<comment type="similarity">
    <text evidence="1 11">Belongs to the class-I aminoacyl-tRNA synthetase family.</text>
</comment>
<dbReference type="InterPro" id="IPR013155">
    <property type="entry name" value="M/V/L/I-tRNA-synth_anticd-bd"/>
</dbReference>
<proteinExistence type="inferred from homology"/>
<dbReference type="InterPro" id="IPR001412">
    <property type="entry name" value="aa-tRNA-synth_I_CS"/>
</dbReference>
<dbReference type="SUPFAM" id="SSF52374">
    <property type="entry name" value="Nucleotidylyl transferase"/>
    <property type="match status" value="1"/>
</dbReference>
<dbReference type="InterPro" id="IPR002302">
    <property type="entry name" value="Leu-tRNA-ligase"/>
</dbReference>